<evidence type="ECO:0000313" key="1">
    <source>
        <dbReference type="EnsemblPlants" id="PGSC0003DMT400048125"/>
    </source>
</evidence>
<dbReference type="EnsemblPlants" id="PGSC0003DMT400048125">
    <property type="protein sequence ID" value="PGSC0003DMT400048125"/>
    <property type="gene ID" value="PGSC0003DMG400018698"/>
</dbReference>
<sequence>MGMCNYEETMATATSVCWDIKRTCLSKEVVISKSYSRYLGFFEMKHDLLQMEHQL</sequence>
<dbReference type="PaxDb" id="4113-PGSC0003DMT400048125"/>
<reference evidence="2" key="1">
    <citation type="journal article" date="2011" name="Nature">
        <title>Genome sequence and analysis of the tuber crop potato.</title>
        <authorList>
            <consortium name="The Potato Genome Sequencing Consortium"/>
        </authorList>
    </citation>
    <scope>NUCLEOTIDE SEQUENCE [LARGE SCALE GENOMIC DNA]</scope>
    <source>
        <strain evidence="2">cv. DM1-3 516 R44</strain>
    </source>
</reference>
<reference evidence="1" key="2">
    <citation type="submission" date="2015-06" db="UniProtKB">
        <authorList>
            <consortium name="EnsemblPlants"/>
        </authorList>
    </citation>
    <scope>IDENTIFICATION</scope>
    <source>
        <strain evidence="1">DM1-3 516 R44</strain>
    </source>
</reference>
<keyword evidence="2" id="KW-1185">Reference proteome</keyword>
<protein>
    <submittedName>
        <fullName evidence="1">Uncharacterized protein</fullName>
    </submittedName>
</protein>
<dbReference type="Proteomes" id="UP000011115">
    <property type="component" value="Unassembled WGS sequence"/>
</dbReference>
<organism evidence="1 2">
    <name type="scientific">Solanum tuberosum</name>
    <name type="common">Potato</name>
    <dbReference type="NCBI Taxonomy" id="4113"/>
    <lineage>
        <taxon>Eukaryota</taxon>
        <taxon>Viridiplantae</taxon>
        <taxon>Streptophyta</taxon>
        <taxon>Embryophyta</taxon>
        <taxon>Tracheophyta</taxon>
        <taxon>Spermatophyta</taxon>
        <taxon>Magnoliopsida</taxon>
        <taxon>eudicotyledons</taxon>
        <taxon>Gunneridae</taxon>
        <taxon>Pentapetalae</taxon>
        <taxon>asterids</taxon>
        <taxon>lamiids</taxon>
        <taxon>Solanales</taxon>
        <taxon>Solanaceae</taxon>
        <taxon>Solanoideae</taxon>
        <taxon>Solaneae</taxon>
        <taxon>Solanum</taxon>
    </lineage>
</organism>
<dbReference type="Gramene" id="PGSC0003DMT400048125">
    <property type="protein sequence ID" value="PGSC0003DMT400048125"/>
    <property type="gene ID" value="PGSC0003DMG400018698"/>
</dbReference>
<name>M1BLZ9_SOLTU</name>
<dbReference type="InParanoid" id="M1BLZ9"/>
<dbReference type="AlphaFoldDB" id="M1BLZ9"/>
<accession>M1BLZ9</accession>
<proteinExistence type="predicted"/>
<dbReference type="HOGENOM" id="CLU_3036140_0_0_1"/>
<evidence type="ECO:0000313" key="2">
    <source>
        <dbReference type="Proteomes" id="UP000011115"/>
    </source>
</evidence>